<protein>
    <recommendedName>
        <fullName evidence="7">Small subunit processome component 20 homolog</fullName>
    </recommendedName>
</protein>
<name>A0AA39G4P7_MICHY</name>
<feature type="compositionally biased region" description="Basic and acidic residues" evidence="1">
    <location>
        <begin position="1764"/>
        <end position="1778"/>
    </location>
</feature>
<comment type="caution">
    <text evidence="5">The sequence shown here is derived from an EMBL/GenBank/DDBJ whole genome shotgun (WGS) entry which is preliminary data.</text>
</comment>
<feature type="compositionally biased region" description="Acidic residues" evidence="1">
    <location>
        <begin position="1736"/>
        <end position="1753"/>
    </location>
</feature>
<dbReference type="Gene3D" id="1.25.10.10">
    <property type="entry name" value="Leucine-rich Repeat Variant"/>
    <property type="match status" value="2"/>
</dbReference>
<dbReference type="PANTHER" id="PTHR17695:SF11">
    <property type="entry name" value="SMALL SUBUNIT PROCESSOME COMPONENT 20 HOMOLOG"/>
    <property type="match status" value="1"/>
</dbReference>
<sequence length="2827" mass="324738">MKNKPIRHKETNTFKFKKFSDRIAEIDVDVFHRVIHKNEELNDDEDSLETIFYKTLQKWNPLNLTEGFTAFKKEVRHVITLPQLIIHKDQVIESLTRCLKMKDVSFVQPILELVVALAKDLQKDFYDYFPHFLTLIIDLFATKNPEILEPAFTTLAYLFKFLWRYLVKYINTTFELLLPLLVDTKPEYVNNFAAESFAFVARKVRDRESFLQLVFDTLKSTPDGTSGCGKLLFEVIAGTQGQFHSCAKQMIIHYLKTFVNESIDDKLAYKVLQQIFTCITEQINPKYCQILWTVIFKVLDEYSSLECNEANVRLMKPLICLIRQMIIYKGGRMLLDPTLLISKIIKATLNYNSNDDVLKAIIDLSAAILLADNVKLSQETSYELISTLLEIENRELLNYAVENLINHSSFETLVLPMAMQKSVLKNDFSTDELRLFAKIVTIKAPPCVDGESLKNWRRINLDFRAFPTESMNYLVELLQKSCNELDADCLSEDAVKALIILPHINPQSKELIQILQTFFQLCYDKLIQSEYKNGSLNEIEKKSLIFLLTTGAAIIHNLQIDMSSDKLSENNKIYFGELITKFSHIGYITNAIDLFVTHMSSLSNELYINTSIFDSIIKNLGIKFTSPDRRVRMAVSHLVSLYKDVSDFFIEKNPVRSSNALELIFMAEKTDTSVYNYRDRLIHLQALSYESHTITNLKRKYRDIPLRYLLGNFFINFSLLWDPVAKIIATYANEDCTEFWPIFRNELEINNSSIINGNSDELFNCGVLKEWMKSLKFNDKPDLVNYKILLWKCMSEFPEYCEARNRDLTVIFINFVENYYFKMNSETSKSFSIMKKSELNTTANNMPEDDDEDDEDCEDEKDKKVEKYEKINASSKSGLKKLGKSPNFKLLLAQLNIFAKMQNPKMLYREPEMNKIYMDILTSKSVELQKLALDCLLTYKHKHLMPYKDHLYGLIDEKNLRNELARFKVADEEETTGMIQADHREALMPILMRLVFAKMITRGTGRSGGAVGAIARRKIILRFLMGVKEEEMMLFTKMAFKPFERYDISLSPNDEMKDLTLLTTKIINELDLSNIIPPKRLKSAANLLAIIMEEFGAKMSSNLLPRLLAILICILAQVKGILDQSDKVLSGFLPTIKELRTNCIGIIARFFGHFENYNWTSVELDALFNVAVFPWLHRLPIEGIHSPTTLLKLFSVWCQNPRYFCLLVKHEDNDKNMTCLPYIIKLLLGNKTHPSVVNMILEMIEKLLTLQDYGTETEERMEIDDSNNTPHIPLQPRNILDINSQNVLPGYNLNYGSAIILPYVPDILLFIKRKLEKSRIGVNRTETTILARISELNLDPATSDTLLSLSLPILVKRAMRGESEDIILELLTTIVNLMKNVNDPQIHVRSILPLLYSISSLAARKLLMQLLKTIAMKTPDNADISRDTQMKNVDLLISLNAMDQRWIDQADFEKRLDAFKEIKNMVKDDQIDSNLTLDFGVAIIYNCYYFLKHESDLSLKDSAGHCLNTLGPKLAMIYRTDSNDRKYLIEDTILNLVRNGIRGKNDTIRLRSISFLGIMSMECSDVHPVLRDLNSLTDKNDPEVDFFENLQHLQLHRKARALLKFCSISKKLTRTPSAKTLTQFIFPLASSYLCNESFANKNSIIDAAIETVGTVCQLLPWHQYSIILKHYLDKLRSSNEFQRQIVRIVVAILDAFHYDLSKLHNLEKDIVNTSDQVLPSSTEHCSVEEKKVNNDAEVEDIKDEESKDENEDMLDVDLAEASDDEKNNHEIEENDMQDRNNDELSVPQFIMEKQIVLSPYAAKRVVFDITHTHLPQLHRSILTRTHHEMSHKVNRKRTGSEKEEEELMRVPIALAVVKLLQKLPEGILNKNLPGIFMKLCTFLKSRLDSVRRATREILQKIMITLGPNYLHHLLREMNSLLTKGFQIHVLAFTIHAVLISLKPYLKPNHMSENLQSILEVCNVDLFGMSAEEKEVIGITKNISEAKSTKSFDIFHILGLFIDESCLLDLIEPLNNVLNSARSHKTVRKVIECLRHIVLGLADNSFIQNDRMLVFLYGVVSKSIPSLNPHHEKDNINENKNGKSRIEKPDCYIIAPEPKSRMGIKTISKTAGNTNDHVMLEFGLKLFHILLKREKVTASSYALYLDPFVSILANCLNSQHVKLSTLSLQCLNWIIKMNLDSVHTNINEICATIFKILHKYGSAGLGKGDNFDLVMAAFKTMSVLVRDVKHFEMTRDQTKALILYAEQDLHDSERQATAFNLIKAIIGRKIVLPEIHGVMNKVAALSVTSESENVRQQCRVVFYHFLMDYPLGKRLDKHLSFYLSQLSYELQTGRLSALEMIYSIITGFPENILIENSGLLYVMISARLVNDEDPTCRKLVAKCINELITRVPHNQRVKLFDIVLLWLKDDNVMHRRLAAQLCGIFVTIEKESFESRLESVLPLILKQFHAINAHGEEEEEEDNGSDKPGRFVRRKKICKQKSPKIQIKDPERVKDHHAFQVLQLTLKISANCPAFLKSKKYIDSVKLLAEYSQSLLGHPHLWVRLAATQQIGFILATIDEEKITNMLKDYELKNGNDEKMNDNNETENKGYIYSNPVATLRSLTLDLLAQLQPGMEFEELANQVVKNLVFIARVIKSSTWNADESVNKTDNDGTILTPSGLSILWLVKRLRKCVNMEITQNPNSTAVRTAAFKWTAGIIKTISVEPFLKPILFQIMSPLVREMTTTEESNAPLRQLSKEVAKMIKNRIADEEYMKLLAKVQQKLDIKRAERKKTHAQQFVIDPELAAKRKIARQQKKKEAKKRKMSQMRGKKFAGGKKSKKNMDIEII</sequence>
<dbReference type="InterPro" id="IPR046523">
    <property type="entry name" value="UTP20_dom"/>
</dbReference>
<evidence type="ECO:0000256" key="1">
    <source>
        <dbReference type="SAM" id="MobiDB-lite"/>
    </source>
</evidence>
<feature type="domain" description="U3 small nucleolar RNA-associated protein 20 C-terminal" evidence="4">
    <location>
        <begin position="2540"/>
        <end position="2805"/>
    </location>
</feature>
<dbReference type="GO" id="GO:0030686">
    <property type="term" value="C:90S preribosome"/>
    <property type="evidence" value="ECO:0007669"/>
    <property type="project" value="TreeGrafter"/>
</dbReference>
<feature type="region of interest" description="Disordered" evidence="1">
    <location>
        <begin position="1732"/>
        <end position="1753"/>
    </location>
</feature>
<dbReference type="InterPro" id="IPR052575">
    <property type="entry name" value="SSU_processome_comp_20"/>
</dbReference>
<keyword evidence="6" id="KW-1185">Reference proteome</keyword>
<reference evidence="5" key="2">
    <citation type="submission" date="2023-03" db="EMBL/GenBank/DDBJ databases">
        <authorList>
            <person name="Inwood S.N."/>
            <person name="Skelly J.G."/>
            <person name="Guhlin J."/>
            <person name="Harrop T.W.R."/>
            <person name="Goldson S.G."/>
            <person name="Dearden P.K."/>
        </authorList>
    </citation>
    <scope>NUCLEOTIDE SEQUENCE</scope>
    <source>
        <strain evidence="5">Lincoln</strain>
        <tissue evidence="5">Whole body</tissue>
    </source>
</reference>
<evidence type="ECO:0000313" key="6">
    <source>
        <dbReference type="Proteomes" id="UP001168972"/>
    </source>
</evidence>
<feature type="domain" description="U3 small nucleolar RNA-associated protein 20 N-terminal" evidence="2">
    <location>
        <begin position="889"/>
        <end position="1545"/>
    </location>
</feature>
<feature type="region of interest" description="Disordered" evidence="1">
    <location>
        <begin position="1759"/>
        <end position="1778"/>
    </location>
</feature>
<dbReference type="InterPro" id="IPR016024">
    <property type="entry name" value="ARM-type_fold"/>
</dbReference>
<dbReference type="PANTHER" id="PTHR17695">
    <property type="entry name" value="SMALL SUBUNIT PROCESSOME COMPONENT 20 HOMOLOG"/>
    <property type="match status" value="1"/>
</dbReference>
<accession>A0AA39G4P7</accession>
<evidence type="ECO:0008006" key="7">
    <source>
        <dbReference type="Google" id="ProtNLM"/>
    </source>
</evidence>
<gene>
    <name evidence="5" type="ORF">PV327_003315</name>
</gene>
<dbReference type="GO" id="GO:0032040">
    <property type="term" value="C:small-subunit processome"/>
    <property type="evidence" value="ECO:0007669"/>
    <property type="project" value="TreeGrafter"/>
</dbReference>
<feature type="compositionally biased region" description="Basic residues" evidence="1">
    <location>
        <begin position="2789"/>
        <end position="2819"/>
    </location>
</feature>
<dbReference type="Pfam" id="PF07539">
    <property type="entry name" value="UTP20_N"/>
    <property type="match status" value="1"/>
</dbReference>
<dbReference type="InterPro" id="IPR011430">
    <property type="entry name" value="UTP20_N"/>
</dbReference>
<organism evidence="5 6">
    <name type="scientific">Microctonus hyperodae</name>
    <name type="common">Parasitoid wasp</name>
    <dbReference type="NCBI Taxonomy" id="165561"/>
    <lineage>
        <taxon>Eukaryota</taxon>
        <taxon>Metazoa</taxon>
        <taxon>Ecdysozoa</taxon>
        <taxon>Arthropoda</taxon>
        <taxon>Hexapoda</taxon>
        <taxon>Insecta</taxon>
        <taxon>Pterygota</taxon>
        <taxon>Neoptera</taxon>
        <taxon>Endopterygota</taxon>
        <taxon>Hymenoptera</taxon>
        <taxon>Apocrita</taxon>
        <taxon>Ichneumonoidea</taxon>
        <taxon>Braconidae</taxon>
        <taxon>Euphorinae</taxon>
        <taxon>Microctonus</taxon>
    </lineage>
</organism>
<proteinExistence type="predicted"/>
<reference evidence="5" key="1">
    <citation type="journal article" date="2023" name="bioRxiv">
        <title>Scaffold-level genome assemblies of two parasitoid biocontrol wasps reveal the parthenogenesis mechanism and an associated novel virus.</title>
        <authorList>
            <person name="Inwood S."/>
            <person name="Skelly J."/>
            <person name="Guhlin J."/>
            <person name="Harrop T."/>
            <person name="Goldson S."/>
            <person name="Dearden P."/>
        </authorList>
    </citation>
    <scope>NUCLEOTIDE SEQUENCE</scope>
    <source>
        <strain evidence="5">Lincoln</strain>
        <tissue evidence="5">Whole body</tissue>
    </source>
</reference>
<dbReference type="EMBL" id="JAQQBR010000002">
    <property type="protein sequence ID" value="KAK0180991.1"/>
    <property type="molecule type" value="Genomic_DNA"/>
</dbReference>
<evidence type="ECO:0000259" key="4">
    <source>
        <dbReference type="Pfam" id="PF23099"/>
    </source>
</evidence>
<feature type="domain" description="U3 small nucleolar RNA-associated protein 20" evidence="3">
    <location>
        <begin position="1841"/>
        <end position="2058"/>
    </location>
</feature>
<dbReference type="SUPFAM" id="SSF48371">
    <property type="entry name" value="ARM repeat"/>
    <property type="match status" value="2"/>
</dbReference>
<dbReference type="Pfam" id="PF23099">
    <property type="entry name" value="UTP20_C"/>
    <property type="match status" value="1"/>
</dbReference>
<dbReference type="InterPro" id="IPR057525">
    <property type="entry name" value="UTP20_C"/>
</dbReference>
<feature type="compositionally biased region" description="Acidic residues" evidence="1">
    <location>
        <begin position="847"/>
        <end position="859"/>
    </location>
</feature>
<feature type="region of interest" description="Disordered" evidence="1">
    <location>
        <begin position="2789"/>
        <end position="2827"/>
    </location>
</feature>
<evidence type="ECO:0000259" key="2">
    <source>
        <dbReference type="Pfam" id="PF07539"/>
    </source>
</evidence>
<evidence type="ECO:0000259" key="3">
    <source>
        <dbReference type="Pfam" id="PF20416"/>
    </source>
</evidence>
<evidence type="ECO:0000313" key="5">
    <source>
        <dbReference type="EMBL" id="KAK0180991.1"/>
    </source>
</evidence>
<dbReference type="Pfam" id="PF20416">
    <property type="entry name" value="UTP20"/>
    <property type="match status" value="1"/>
</dbReference>
<dbReference type="Proteomes" id="UP001168972">
    <property type="component" value="Unassembled WGS sequence"/>
</dbReference>
<dbReference type="InterPro" id="IPR011989">
    <property type="entry name" value="ARM-like"/>
</dbReference>
<feature type="region of interest" description="Disordered" evidence="1">
    <location>
        <begin position="842"/>
        <end position="863"/>
    </location>
</feature>